<evidence type="ECO:0000259" key="2">
    <source>
        <dbReference type="Pfam" id="PF04909"/>
    </source>
</evidence>
<gene>
    <name evidence="3" type="ORF">KGA66_22755</name>
</gene>
<sequence length="318" mass="34345">MNRTPGAPAGPTGPAALTTRGDAAAAAAVIDSHLHFWDPRRLSYPWLGEAPALNRALTAEDLVRSGCAPAGAIFMEAGRSPQQAQEEISWIRHEARRNPWILGAVAHVPLEHQGRTAAALRHHADDPFVVGVRRNLQDEADGFTADACFRAGIRTLGEVSLPFDACVREHQLPELARLAAACPQTTIIVDHLGKPRSAFGCGESSWRQDLRRLAGLDNVVCKLSGLMTEVAPDATRPSLVAVLREALDAFGPGRCMYGSDWPVMTLATSYEDWLDLVRTALAAYPAQDAAAVLHDNATRIYRLDYAASALSPARKEHP</sequence>
<dbReference type="PANTHER" id="PTHR43569">
    <property type="entry name" value="AMIDOHYDROLASE"/>
    <property type="match status" value="1"/>
</dbReference>
<comment type="similarity">
    <text evidence="1">Belongs to the metallo-dependent hydrolases superfamily.</text>
</comment>
<dbReference type="AlphaFoldDB" id="A0A8J8BD69"/>
<dbReference type="InterPro" id="IPR032466">
    <property type="entry name" value="Metal_Hydrolase"/>
</dbReference>
<dbReference type="InterPro" id="IPR006680">
    <property type="entry name" value="Amidohydro-rel"/>
</dbReference>
<evidence type="ECO:0000313" key="3">
    <source>
        <dbReference type="EMBL" id="MBS2965887.1"/>
    </source>
</evidence>
<dbReference type="GO" id="GO:0016787">
    <property type="term" value="F:hydrolase activity"/>
    <property type="evidence" value="ECO:0007669"/>
    <property type="project" value="InterPro"/>
</dbReference>
<proteinExistence type="inferred from homology"/>
<dbReference type="PANTHER" id="PTHR43569:SF2">
    <property type="entry name" value="AMIDOHYDROLASE-RELATED DOMAIN-CONTAINING PROTEIN"/>
    <property type="match status" value="1"/>
</dbReference>
<dbReference type="InterPro" id="IPR052350">
    <property type="entry name" value="Metallo-dep_Lactonases"/>
</dbReference>
<reference evidence="3" key="1">
    <citation type="submission" date="2021-04" db="EMBL/GenBank/DDBJ databases">
        <title>Genome based classification of Actinospica acidithermotolerans sp. nov., an actinobacterium isolated from an Indonesian hot spring.</title>
        <authorList>
            <person name="Kusuma A.B."/>
            <person name="Putra K.E."/>
            <person name="Nafisah S."/>
            <person name="Loh J."/>
            <person name="Nouioui I."/>
            <person name="Goodfellow M."/>
        </authorList>
    </citation>
    <scope>NUCLEOTIDE SEQUENCE</scope>
    <source>
        <strain evidence="3">DSM 45618</strain>
    </source>
</reference>
<accession>A0A8J8BD69</accession>
<evidence type="ECO:0000313" key="4">
    <source>
        <dbReference type="Proteomes" id="UP000677913"/>
    </source>
</evidence>
<comment type="caution">
    <text evidence="3">The sequence shown here is derived from an EMBL/GenBank/DDBJ whole genome shotgun (WGS) entry which is preliminary data.</text>
</comment>
<name>A0A8J8BD69_9ACTN</name>
<dbReference type="RefSeq" id="WP_211470402.1">
    <property type="nucleotide sequence ID" value="NZ_JAGSXH010000106.1"/>
</dbReference>
<dbReference type="Pfam" id="PF04909">
    <property type="entry name" value="Amidohydro_2"/>
    <property type="match status" value="1"/>
</dbReference>
<dbReference type="Proteomes" id="UP000677913">
    <property type="component" value="Unassembled WGS sequence"/>
</dbReference>
<dbReference type="SUPFAM" id="SSF51556">
    <property type="entry name" value="Metallo-dependent hydrolases"/>
    <property type="match status" value="1"/>
</dbReference>
<dbReference type="EMBL" id="JAGSXH010000106">
    <property type="protein sequence ID" value="MBS2965887.1"/>
    <property type="molecule type" value="Genomic_DNA"/>
</dbReference>
<evidence type="ECO:0000256" key="1">
    <source>
        <dbReference type="ARBA" id="ARBA00038310"/>
    </source>
</evidence>
<feature type="domain" description="Amidohydrolase-related" evidence="2">
    <location>
        <begin position="30"/>
        <end position="303"/>
    </location>
</feature>
<dbReference type="Gene3D" id="3.20.20.140">
    <property type="entry name" value="Metal-dependent hydrolases"/>
    <property type="match status" value="1"/>
</dbReference>
<protein>
    <submittedName>
        <fullName evidence="3">Amidohydrolase family protein</fullName>
    </submittedName>
</protein>
<organism evidence="3 4">
    <name type="scientific">Actinocrinis puniceicyclus</name>
    <dbReference type="NCBI Taxonomy" id="977794"/>
    <lineage>
        <taxon>Bacteria</taxon>
        <taxon>Bacillati</taxon>
        <taxon>Actinomycetota</taxon>
        <taxon>Actinomycetes</taxon>
        <taxon>Catenulisporales</taxon>
        <taxon>Actinospicaceae</taxon>
        <taxon>Actinocrinis</taxon>
    </lineage>
</organism>
<keyword evidence="4" id="KW-1185">Reference proteome</keyword>